<evidence type="ECO:0000256" key="1">
    <source>
        <dbReference type="ARBA" id="ARBA00022491"/>
    </source>
</evidence>
<accession>A0A5H5WJT8</accession>
<dbReference type="InterPro" id="IPR023772">
    <property type="entry name" value="DNA-bd_HTH_TetR-type_CS"/>
</dbReference>
<dbReference type="PANTHER" id="PTHR43479">
    <property type="entry name" value="ACREF/ENVCD OPERON REPRESSOR-RELATED"/>
    <property type="match status" value="1"/>
</dbReference>
<feature type="domain" description="HTH tetR-type" evidence="6">
    <location>
        <begin position="10"/>
        <end position="70"/>
    </location>
</feature>
<feature type="DNA-binding region" description="H-T-H motif" evidence="5">
    <location>
        <begin position="33"/>
        <end position="52"/>
    </location>
</feature>
<keyword evidence="4" id="KW-0804">Transcription</keyword>
<dbReference type="PROSITE" id="PS50977">
    <property type="entry name" value="HTH_TETR_2"/>
    <property type="match status" value="1"/>
</dbReference>
<protein>
    <submittedName>
        <fullName evidence="7">AcrEF/envCD operon transcriptional regulator</fullName>
    </submittedName>
</protein>
<dbReference type="PRINTS" id="PR00455">
    <property type="entry name" value="HTHTETR"/>
</dbReference>
<dbReference type="InterPro" id="IPR009057">
    <property type="entry name" value="Homeodomain-like_sf"/>
</dbReference>
<keyword evidence="2" id="KW-0805">Transcription regulation</keyword>
<dbReference type="InterPro" id="IPR013572">
    <property type="entry name" value="Tscrpt_reg_MAATS_C"/>
</dbReference>
<dbReference type="PROSITE" id="PS01081">
    <property type="entry name" value="HTH_TETR_1"/>
    <property type="match status" value="1"/>
</dbReference>
<dbReference type="GO" id="GO:0003677">
    <property type="term" value="F:DNA binding"/>
    <property type="evidence" value="ECO:0007669"/>
    <property type="project" value="UniProtKB-UniRule"/>
</dbReference>
<keyword evidence="1" id="KW-0678">Repressor</keyword>
<sequence length="220" mass="25080">MAKKTKADALKTRQHLIETAIAQFALRGVANTTLNDIADAADVTRGAIYWHFENKTQLFNEVWLQQPPLRELIQDRLTGCWNDNPLQDLREKFIAALQYIAVVPRQQALMQILYHKCEFHNGMISEQAIREKIGFHHQSLLEVLQRCMDKKLISGSLDLDVILIILHGSFSGIVKNWLMSPTSYDLYKQAPALVDNVLKMLSPDGSVRQLMPNEQQAEEA</sequence>
<accession>A0A3Z7P551</accession>
<dbReference type="EMBL" id="AALIQC010000030">
    <property type="protein sequence ID" value="EDA0145750.1"/>
    <property type="molecule type" value="Genomic_DNA"/>
</dbReference>
<dbReference type="InterPro" id="IPR001647">
    <property type="entry name" value="HTH_TetR"/>
</dbReference>
<dbReference type="GO" id="GO:0009410">
    <property type="term" value="P:response to xenobiotic stimulus"/>
    <property type="evidence" value="ECO:0007669"/>
    <property type="project" value="UniProtKB-ARBA"/>
</dbReference>
<dbReference type="Pfam" id="PF08361">
    <property type="entry name" value="TetR_C_2"/>
    <property type="match status" value="1"/>
</dbReference>
<evidence type="ECO:0000256" key="4">
    <source>
        <dbReference type="ARBA" id="ARBA00023163"/>
    </source>
</evidence>
<dbReference type="SUPFAM" id="SSF46689">
    <property type="entry name" value="Homeodomain-like"/>
    <property type="match status" value="1"/>
</dbReference>
<dbReference type="AlphaFoldDB" id="A0A3Z7P551"/>
<proteinExistence type="predicted"/>
<reference evidence="7" key="1">
    <citation type="submission" date="2019-10" db="EMBL/GenBank/DDBJ databases">
        <authorList>
            <person name="Ashton P.M."/>
            <person name="Dallman T."/>
            <person name="Nair S."/>
            <person name="De Pinna E."/>
            <person name="Peters T."/>
            <person name="Grant K."/>
        </authorList>
    </citation>
    <scope>NUCLEOTIDE SEQUENCE</scope>
    <source>
        <strain evidence="8">313425</strain>
        <strain evidence="7">809993</strain>
    </source>
</reference>
<organism evidence="7">
    <name type="scientific">Salmonella enterica I</name>
    <dbReference type="NCBI Taxonomy" id="59201"/>
    <lineage>
        <taxon>Bacteria</taxon>
        <taxon>Pseudomonadati</taxon>
        <taxon>Pseudomonadota</taxon>
        <taxon>Gammaproteobacteria</taxon>
        <taxon>Enterobacterales</taxon>
        <taxon>Enterobacteriaceae</taxon>
        <taxon>Salmonella</taxon>
    </lineage>
</organism>
<dbReference type="SUPFAM" id="SSF48498">
    <property type="entry name" value="Tetracyclin repressor-like, C-terminal domain"/>
    <property type="match status" value="1"/>
</dbReference>
<evidence type="ECO:0000313" key="7">
    <source>
        <dbReference type="EMBL" id="EDA0145750.1"/>
    </source>
</evidence>
<evidence type="ECO:0000256" key="5">
    <source>
        <dbReference type="PROSITE-ProRule" id="PRU00335"/>
    </source>
</evidence>
<dbReference type="GO" id="GO:0045892">
    <property type="term" value="P:negative regulation of DNA-templated transcription"/>
    <property type="evidence" value="ECO:0007669"/>
    <property type="project" value="UniProtKB-ARBA"/>
</dbReference>
<dbReference type="Pfam" id="PF00440">
    <property type="entry name" value="TetR_N"/>
    <property type="match status" value="1"/>
</dbReference>
<dbReference type="Gene3D" id="1.10.357.10">
    <property type="entry name" value="Tetracycline Repressor, domain 2"/>
    <property type="match status" value="1"/>
</dbReference>
<dbReference type="NCBIfam" id="NF007430">
    <property type="entry name" value="PRK09975.1"/>
    <property type="match status" value="1"/>
</dbReference>
<dbReference type="Proteomes" id="UP000839529">
    <property type="component" value="Unassembled WGS sequence"/>
</dbReference>
<dbReference type="FunFam" id="1.10.357.10:FF:000003">
    <property type="entry name" value="HTH-type transcriptional regulator AcrR"/>
    <property type="match status" value="1"/>
</dbReference>
<comment type="caution">
    <text evidence="7">The sequence shown here is derived from an EMBL/GenBank/DDBJ whole genome shotgun (WGS) entry which is preliminary data.</text>
</comment>
<gene>
    <name evidence="7" type="primary">envR</name>
    <name evidence="8" type="ORF">DRY32_07475</name>
    <name evidence="7" type="ORF">F9G36_19145</name>
</gene>
<keyword evidence="3 5" id="KW-0238">DNA-binding</keyword>
<evidence type="ECO:0000313" key="8">
    <source>
        <dbReference type="EMBL" id="MLX08987.1"/>
    </source>
</evidence>
<evidence type="ECO:0000259" key="6">
    <source>
        <dbReference type="PROSITE" id="PS50977"/>
    </source>
</evidence>
<name>A0A3Z7P551_SALET</name>
<dbReference type="InterPro" id="IPR036271">
    <property type="entry name" value="Tet_transcr_reg_TetR-rel_C_sf"/>
</dbReference>
<evidence type="ECO:0000256" key="3">
    <source>
        <dbReference type="ARBA" id="ARBA00023125"/>
    </source>
</evidence>
<dbReference type="EMBL" id="RVIX01000008">
    <property type="protein sequence ID" value="MLX08987.1"/>
    <property type="molecule type" value="Genomic_DNA"/>
</dbReference>
<dbReference type="PANTHER" id="PTHR43479:SF11">
    <property type="entry name" value="ACREF_ENVCD OPERON REPRESSOR-RELATED"/>
    <property type="match status" value="1"/>
</dbReference>
<dbReference type="InterPro" id="IPR050624">
    <property type="entry name" value="HTH-type_Tx_Regulator"/>
</dbReference>
<dbReference type="GO" id="GO:0003700">
    <property type="term" value="F:DNA-binding transcription factor activity"/>
    <property type="evidence" value="ECO:0007669"/>
    <property type="project" value="UniProtKB-ARBA"/>
</dbReference>
<evidence type="ECO:0000256" key="2">
    <source>
        <dbReference type="ARBA" id="ARBA00023015"/>
    </source>
</evidence>